<reference evidence="10" key="1">
    <citation type="submission" date="2019-12" db="EMBL/GenBank/DDBJ databases">
        <title>Genome sequencing and annotation of Brassica cretica.</title>
        <authorList>
            <person name="Studholme D.J."/>
            <person name="Sarris P.F."/>
        </authorList>
    </citation>
    <scope>NUCLEOTIDE SEQUENCE</scope>
    <source>
        <strain evidence="10">PFS-102/07</strain>
        <tissue evidence="10">Leaf</tissue>
    </source>
</reference>
<evidence type="ECO:0000259" key="9">
    <source>
        <dbReference type="Pfam" id="PF13962"/>
    </source>
</evidence>
<name>A0A8S9LGL7_BRACR</name>
<dbReference type="EMBL" id="QGKY02000094">
    <property type="protein sequence ID" value="KAF2604538.1"/>
    <property type="molecule type" value="Genomic_DNA"/>
</dbReference>
<evidence type="ECO:0000313" key="10">
    <source>
        <dbReference type="EMBL" id="KAF2604538.1"/>
    </source>
</evidence>
<dbReference type="Pfam" id="PF13962">
    <property type="entry name" value="PGG"/>
    <property type="match status" value="1"/>
</dbReference>
<sequence>MDHRLFDAARSGDMTTLQLILQEDPLLLERFSMSSLENPLHVSAFSGQVVFTEEILRRKQDLALEPNQQGFTPLHIASASGTIEVVRALLRVGPNHVLCRLKDKDGSIPLHCAVQRGRIEVVKELVSSFPESLKELNASFETPLHVAVKNNQVEATKLLLEEIKKRDMSPEILNMENREGNTILHLATLGKQLQASFFFFFTHHLHTSVGSIILFYVQIVEMLIGDDAILRGVNVNRQNRNWLTPKDILDVVIETEGGSVSELYRVIQIFQTVSAKNARSERPRLKHNQPTRNPFRMIKNHINAEINNSTNEQRETLMIVATLIATLTFTGGLQPPGAFKSEDANGGSNATNTTRATTSLGRTLDNIFGQRNSTAGQAIMADRRVHFTLYSAFNAIGFLVSVAMISQLTKGFPLRNWMRLCIISAVSAYCLAIVYIAPDEDVFWVVVLSVSLLLVLRELYFFIKSLYNGIKDATSETSSS</sequence>
<dbReference type="InterPro" id="IPR036770">
    <property type="entry name" value="Ankyrin_rpt-contain_sf"/>
</dbReference>
<evidence type="ECO:0000256" key="3">
    <source>
        <dbReference type="ARBA" id="ARBA00022737"/>
    </source>
</evidence>
<evidence type="ECO:0000256" key="5">
    <source>
        <dbReference type="ARBA" id="ARBA00023043"/>
    </source>
</evidence>
<feature type="transmembrane region" description="Helical" evidence="8">
    <location>
        <begin position="417"/>
        <end position="436"/>
    </location>
</feature>
<dbReference type="SUPFAM" id="SSF48403">
    <property type="entry name" value="Ankyrin repeat"/>
    <property type="match status" value="1"/>
</dbReference>
<feature type="repeat" description="ANK" evidence="7">
    <location>
        <begin position="105"/>
        <end position="127"/>
    </location>
</feature>
<gene>
    <name evidence="10" type="ORF">F2Q70_00024625</name>
</gene>
<dbReference type="PANTHER" id="PTHR24186:SF38">
    <property type="entry name" value="ANKYRIN REPEAT FAMILY PROTEIN"/>
    <property type="match status" value="1"/>
</dbReference>
<dbReference type="SMART" id="SM00248">
    <property type="entry name" value="ANK"/>
    <property type="match status" value="4"/>
</dbReference>
<dbReference type="Gene3D" id="1.25.40.20">
    <property type="entry name" value="Ankyrin repeat-containing domain"/>
    <property type="match status" value="1"/>
</dbReference>
<feature type="transmembrane region" description="Helical" evidence="8">
    <location>
        <begin position="387"/>
        <end position="405"/>
    </location>
</feature>
<feature type="domain" description="PGG" evidence="9">
    <location>
        <begin position="309"/>
        <end position="422"/>
    </location>
</feature>
<feature type="transmembrane region" description="Helical" evidence="8">
    <location>
        <begin position="442"/>
        <end position="463"/>
    </location>
</feature>
<evidence type="ECO:0000256" key="6">
    <source>
        <dbReference type="ARBA" id="ARBA00023136"/>
    </source>
</evidence>
<keyword evidence="6 8" id="KW-0472">Membrane</keyword>
<feature type="repeat" description="ANK" evidence="7">
    <location>
        <begin position="139"/>
        <end position="161"/>
    </location>
</feature>
<evidence type="ECO:0000256" key="8">
    <source>
        <dbReference type="SAM" id="Phobius"/>
    </source>
</evidence>
<keyword evidence="3" id="KW-0677">Repeat</keyword>
<dbReference type="PROSITE" id="PS50088">
    <property type="entry name" value="ANK_REPEAT"/>
    <property type="match status" value="3"/>
</dbReference>
<proteinExistence type="predicted"/>
<dbReference type="PROSITE" id="PS50297">
    <property type="entry name" value="ANK_REP_REGION"/>
    <property type="match status" value="3"/>
</dbReference>
<feature type="repeat" description="ANK" evidence="7">
    <location>
        <begin position="69"/>
        <end position="95"/>
    </location>
</feature>
<keyword evidence="2 8" id="KW-0812">Transmembrane</keyword>
<dbReference type="Pfam" id="PF12796">
    <property type="entry name" value="Ank_2"/>
    <property type="match status" value="2"/>
</dbReference>
<keyword evidence="5 7" id="KW-0040">ANK repeat</keyword>
<dbReference type="PANTHER" id="PTHR24186">
    <property type="entry name" value="PROTEIN PHOSPHATASE 1 REGULATORY SUBUNIT"/>
    <property type="match status" value="1"/>
</dbReference>
<keyword evidence="4 8" id="KW-1133">Transmembrane helix</keyword>
<dbReference type="GO" id="GO:0005886">
    <property type="term" value="C:plasma membrane"/>
    <property type="evidence" value="ECO:0007669"/>
    <property type="project" value="TreeGrafter"/>
</dbReference>
<evidence type="ECO:0000256" key="2">
    <source>
        <dbReference type="ARBA" id="ARBA00022692"/>
    </source>
</evidence>
<evidence type="ECO:0000256" key="1">
    <source>
        <dbReference type="ARBA" id="ARBA00004141"/>
    </source>
</evidence>
<organism evidence="10">
    <name type="scientific">Brassica cretica</name>
    <name type="common">Mustard</name>
    <dbReference type="NCBI Taxonomy" id="69181"/>
    <lineage>
        <taxon>Eukaryota</taxon>
        <taxon>Viridiplantae</taxon>
        <taxon>Streptophyta</taxon>
        <taxon>Embryophyta</taxon>
        <taxon>Tracheophyta</taxon>
        <taxon>Spermatophyta</taxon>
        <taxon>Magnoliopsida</taxon>
        <taxon>eudicotyledons</taxon>
        <taxon>Gunneridae</taxon>
        <taxon>Pentapetalae</taxon>
        <taxon>rosids</taxon>
        <taxon>malvids</taxon>
        <taxon>Brassicales</taxon>
        <taxon>Brassicaceae</taxon>
        <taxon>Brassiceae</taxon>
        <taxon>Brassica</taxon>
    </lineage>
</organism>
<dbReference type="InterPro" id="IPR002110">
    <property type="entry name" value="Ankyrin_rpt"/>
</dbReference>
<accession>A0A8S9LGL7</accession>
<dbReference type="InterPro" id="IPR026961">
    <property type="entry name" value="PGG_dom"/>
</dbReference>
<comment type="subcellular location">
    <subcellularLocation>
        <location evidence="1">Membrane</location>
        <topology evidence="1">Multi-pass membrane protein</topology>
    </subcellularLocation>
</comment>
<comment type="caution">
    <text evidence="10">The sequence shown here is derived from an EMBL/GenBank/DDBJ whole genome shotgun (WGS) entry which is preliminary data.</text>
</comment>
<protein>
    <recommendedName>
        <fullName evidence="9">PGG domain-containing protein</fullName>
    </recommendedName>
</protein>
<evidence type="ECO:0000256" key="7">
    <source>
        <dbReference type="PROSITE-ProRule" id="PRU00023"/>
    </source>
</evidence>
<dbReference type="AlphaFoldDB" id="A0A8S9LGL7"/>
<evidence type="ECO:0000256" key="4">
    <source>
        <dbReference type="ARBA" id="ARBA00022989"/>
    </source>
</evidence>